<dbReference type="Proteomes" id="UP000053477">
    <property type="component" value="Unassembled WGS sequence"/>
</dbReference>
<sequence length="127" mass="14412">MCDISNILDNLSPILIINAPNKVVGFTHPYYTFIIRFPVHSLSFEALACQISPEKQNLRLARACLRFMKISMAVQADERQKSMASYHSVNACRAEDGVPTNVSEALKYACSSWMDHMNDIWRPGLIY</sequence>
<evidence type="ECO:0000313" key="1">
    <source>
        <dbReference type="EMBL" id="KLO10482.1"/>
    </source>
</evidence>
<proteinExistence type="predicted"/>
<evidence type="ECO:0000313" key="2">
    <source>
        <dbReference type="Proteomes" id="UP000053477"/>
    </source>
</evidence>
<accession>A0A0H2RG08</accession>
<gene>
    <name evidence="1" type="ORF">SCHPADRAFT_906858</name>
</gene>
<protein>
    <submittedName>
        <fullName evidence="1">Uncharacterized protein</fullName>
    </submittedName>
</protein>
<organism evidence="1 2">
    <name type="scientific">Schizopora paradoxa</name>
    <dbReference type="NCBI Taxonomy" id="27342"/>
    <lineage>
        <taxon>Eukaryota</taxon>
        <taxon>Fungi</taxon>
        <taxon>Dikarya</taxon>
        <taxon>Basidiomycota</taxon>
        <taxon>Agaricomycotina</taxon>
        <taxon>Agaricomycetes</taxon>
        <taxon>Hymenochaetales</taxon>
        <taxon>Schizoporaceae</taxon>
        <taxon>Schizopora</taxon>
    </lineage>
</organism>
<dbReference type="InParanoid" id="A0A0H2RG08"/>
<reference evidence="1 2" key="1">
    <citation type="submission" date="2015-04" db="EMBL/GenBank/DDBJ databases">
        <title>Complete genome sequence of Schizopora paradoxa KUC8140, a cosmopolitan wood degrader in East Asia.</title>
        <authorList>
            <consortium name="DOE Joint Genome Institute"/>
            <person name="Min B."/>
            <person name="Park H."/>
            <person name="Jang Y."/>
            <person name="Kim J.-J."/>
            <person name="Kim K.H."/>
            <person name="Pangilinan J."/>
            <person name="Lipzen A."/>
            <person name="Riley R."/>
            <person name="Grigoriev I.V."/>
            <person name="Spatafora J.W."/>
            <person name="Choi I.-G."/>
        </authorList>
    </citation>
    <scope>NUCLEOTIDE SEQUENCE [LARGE SCALE GENOMIC DNA]</scope>
    <source>
        <strain evidence="1 2">KUC8140</strain>
    </source>
</reference>
<name>A0A0H2RG08_9AGAM</name>
<dbReference type="AlphaFoldDB" id="A0A0H2RG08"/>
<dbReference type="EMBL" id="KQ086025">
    <property type="protein sequence ID" value="KLO10482.1"/>
    <property type="molecule type" value="Genomic_DNA"/>
</dbReference>
<keyword evidence="2" id="KW-1185">Reference proteome</keyword>